<comment type="function">
    <text evidence="11">Plays a role in repairing double-strand DNA breaks, probably involving stabilizing or processing branched DNA or blocked replication forks.</text>
</comment>
<dbReference type="GO" id="GO:0003684">
    <property type="term" value="F:damaged DNA binding"/>
    <property type="evidence" value="ECO:0007669"/>
    <property type="project" value="InterPro"/>
</dbReference>
<dbReference type="SUPFAM" id="SSF54211">
    <property type="entry name" value="Ribosomal protein S5 domain 2-like"/>
    <property type="match status" value="1"/>
</dbReference>
<keyword evidence="9 11" id="KW-0238">DNA-binding</keyword>
<comment type="function">
    <text evidence="13">DNA-dependent ATPase involved in processing of recombination intermediates, plays a role in repairing DNA breaks. Stimulates the branch migration of RecA-mediated strand transfer reactions, allowing the 3' invading strand to extend heteroduplex DNA faster. Binds ssDNA in the presence of ADP but not other nucleotides, has ATPase activity that is stimulated by ssDNA and various branched DNA structures, but inhibited by SSB. Does not have RecA's homology-searching function.</text>
</comment>
<comment type="caution">
    <text evidence="15">The sequence shown here is derived from an EMBL/GenBank/DDBJ whole genome shotgun (WGS) entry which is preliminary data.</text>
</comment>
<evidence type="ECO:0000256" key="7">
    <source>
        <dbReference type="ARBA" id="ARBA00022840"/>
    </source>
</evidence>
<dbReference type="FunFam" id="3.40.50.300:FF:000050">
    <property type="entry name" value="DNA repair protein RadA"/>
    <property type="match status" value="1"/>
</dbReference>
<dbReference type="PANTHER" id="PTHR32472">
    <property type="entry name" value="DNA REPAIR PROTEIN RADA"/>
    <property type="match status" value="1"/>
</dbReference>
<dbReference type="InterPro" id="IPR004504">
    <property type="entry name" value="DNA_repair_RadA"/>
</dbReference>
<dbReference type="Proteomes" id="UP000177555">
    <property type="component" value="Unassembled WGS sequence"/>
</dbReference>
<name>A0A1F5JHG3_9BACT</name>
<feature type="binding site" evidence="11">
    <location>
        <begin position="95"/>
        <end position="102"/>
    </location>
    <ligand>
        <name>ATP</name>
        <dbReference type="ChEBI" id="CHEBI:30616"/>
    </ligand>
</feature>
<evidence type="ECO:0000256" key="6">
    <source>
        <dbReference type="ARBA" id="ARBA00022833"/>
    </source>
</evidence>
<dbReference type="InterPro" id="IPR041166">
    <property type="entry name" value="Rubredoxin_2"/>
</dbReference>
<feature type="domain" description="RecA family profile 1" evidence="14">
    <location>
        <begin position="66"/>
        <end position="233"/>
    </location>
</feature>
<evidence type="ECO:0000256" key="12">
    <source>
        <dbReference type="NCBIfam" id="TIGR00416"/>
    </source>
</evidence>
<dbReference type="InterPro" id="IPR020588">
    <property type="entry name" value="RecA_ATP-bd"/>
</dbReference>
<dbReference type="GO" id="GO:0016787">
    <property type="term" value="F:hydrolase activity"/>
    <property type="evidence" value="ECO:0007669"/>
    <property type="project" value="UniProtKB-KW"/>
</dbReference>
<dbReference type="PANTHER" id="PTHR32472:SF10">
    <property type="entry name" value="DNA REPAIR PROTEIN RADA-LIKE PROTEIN"/>
    <property type="match status" value="1"/>
</dbReference>
<proteinExistence type="inferred from homology"/>
<evidence type="ECO:0000259" key="14">
    <source>
        <dbReference type="PROSITE" id="PS50162"/>
    </source>
</evidence>
<dbReference type="SUPFAM" id="SSF52540">
    <property type="entry name" value="P-loop containing nucleoside triphosphate hydrolases"/>
    <property type="match status" value="1"/>
</dbReference>
<keyword evidence="2 11" id="KW-0547">Nucleotide-binding</keyword>
<evidence type="ECO:0000256" key="3">
    <source>
        <dbReference type="ARBA" id="ARBA00022763"/>
    </source>
</evidence>
<evidence type="ECO:0000256" key="5">
    <source>
        <dbReference type="ARBA" id="ARBA00022801"/>
    </source>
</evidence>
<dbReference type="CDD" id="cd01121">
    <property type="entry name" value="RadA_SMS_N"/>
    <property type="match status" value="1"/>
</dbReference>
<dbReference type="Pfam" id="PF13481">
    <property type="entry name" value="AAA_25"/>
    <property type="match status" value="1"/>
</dbReference>
<evidence type="ECO:0000256" key="2">
    <source>
        <dbReference type="ARBA" id="ARBA00022741"/>
    </source>
</evidence>
<keyword evidence="4 13" id="KW-0863">Zinc-finger</keyword>
<keyword evidence="5" id="KW-0378">Hydrolase</keyword>
<dbReference type="PRINTS" id="PR01874">
    <property type="entry name" value="DNAREPAIRADA"/>
</dbReference>
<dbReference type="Pfam" id="PF18073">
    <property type="entry name" value="Zn_ribbon_LapB"/>
    <property type="match status" value="1"/>
</dbReference>
<evidence type="ECO:0000256" key="10">
    <source>
        <dbReference type="ARBA" id="ARBA00023204"/>
    </source>
</evidence>
<dbReference type="GO" id="GO:0005829">
    <property type="term" value="C:cytosol"/>
    <property type="evidence" value="ECO:0007669"/>
    <property type="project" value="TreeGrafter"/>
</dbReference>
<dbReference type="Gene3D" id="3.40.50.300">
    <property type="entry name" value="P-loop containing nucleotide triphosphate hydrolases"/>
    <property type="match status" value="1"/>
</dbReference>
<evidence type="ECO:0000256" key="8">
    <source>
        <dbReference type="ARBA" id="ARBA00023016"/>
    </source>
</evidence>
<dbReference type="EMBL" id="MFCP01000025">
    <property type="protein sequence ID" value="OGE27998.1"/>
    <property type="molecule type" value="Genomic_DNA"/>
</dbReference>
<feature type="short sequence motif" description="RadA KNRFG motif" evidence="11">
    <location>
        <begin position="270"/>
        <end position="274"/>
    </location>
</feature>
<comment type="domain">
    <text evidence="11">The middle region has homology to RecA with ATPase motifs including the RadA KNRFG motif, while the C-terminus is homologous to Lon protease.</text>
</comment>
<evidence type="ECO:0000256" key="13">
    <source>
        <dbReference type="RuleBase" id="RU003555"/>
    </source>
</evidence>
<reference evidence="15 16" key="1">
    <citation type="journal article" date="2016" name="Nat. Commun.">
        <title>Thousands of microbial genomes shed light on interconnected biogeochemical processes in an aquifer system.</title>
        <authorList>
            <person name="Anantharaman K."/>
            <person name="Brown C.T."/>
            <person name="Hug L.A."/>
            <person name="Sharon I."/>
            <person name="Castelle C.J."/>
            <person name="Probst A.J."/>
            <person name="Thomas B.C."/>
            <person name="Singh A."/>
            <person name="Wilkins M.J."/>
            <person name="Karaoz U."/>
            <person name="Brodie E.L."/>
            <person name="Williams K.H."/>
            <person name="Hubbard S.S."/>
            <person name="Banfield J.F."/>
        </authorList>
    </citation>
    <scope>NUCLEOTIDE SEQUENCE [LARGE SCALE GENOMIC DNA]</scope>
</reference>
<evidence type="ECO:0000313" key="16">
    <source>
        <dbReference type="Proteomes" id="UP000177555"/>
    </source>
</evidence>
<dbReference type="Gene3D" id="3.30.230.10">
    <property type="match status" value="1"/>
</dbReference>
<keyword evidence="3 11" id="KW-0227">DNA damage</keyword>
<keyword evidence="1 11" id="KW-0479">Metal-binding</keyword>
<dbReference type="GO" id="GO:0140664">
    <property type="term" value="F:ATP-dependent DNA damage sensor activity"/>
    <property type="evidence" value="ECO:0007669"/>
    <property type="project" value="InterPro"/>
</dbReference>
<accession>A0A1F5JHG3</accession>
<keyword evidence="8 11" id="KW-0346">Stress response</keyword>
<dbReference type="GO" id="GO:0000725">
    <property type="term" value="P:recombinational repair"/>
    <property type="evidence" value="ECO:0007669"/>
    <property type="project" value="UniProtKB-UniRule"/>
</dbReference>
<evidence type="ECO:0000256" key="11">
    <source>
        <dbReference type="HAMAP-Rule" id="MF_01498"/>
    </source>
</evidence>
<dbReference type="InterPro" id="IPR003593">
    <property type="entry name" value="AAA+_ATPase"/>
</dbReference>
<dbReference type="HAMAP" id="MF_01498">
    <property type="entry name" value="RadA_bact"/>
    <property type="match status" value="1"/>
</dbReference>
<keyword evidence="7 11" id="KW-0067">ATP-binding</keyword>
<organism evidence="15 16">
    <name type="scientific">Candidatus Daviesbacteria bacterium RIFCSPHIGHO2_01_FULL_40_11</name>
    <dbReference type="NCBI Taxonomy" id="1797762"/>
    <lineage>
        <taxon>Bacteria</taxon>
        <taxon>Candidatus Daviesiibacteriota</taxon>
    </lineage>
</organism>
<dbReference type="SMART" id="SM00382">
    <property type="entry name" value="AAA"/>
    <property type="match status" value="1"/>
</dbReference>
<protein>
    <recommendedName>
        <fullName evidence="11 12">DNA repair protein RadA</fullName>
    </recommendedName>
</protein>
<dbReference type="GO" id="GO:0008270">
    <property type="term" value="F:zinc ion binding"/>
    <property type="evidence" value="ECO:0007669"/>
    <property type="project" value="UniProtKB-KW"/>
</dbReference>
<keyword evidence="6 13" id="KW-0862">Zinc</keyword>
<gene>
    <name evidence="11" type="primary">radA</name>
    <name evidence="15" type="ORF">A2867_03650</name>
</gene>
<dbReference type="InterPro" id="IPR014721">
    <property type="entry name" value="Ribsml_uS5_D2-typ_fold_subgr"/>
</dbReference>
<feature type="region of interest" description="Lon-protease-like" evidence="11">
    <location>
        <begin position="368"/>
        <end position="457"/>
    </location>
</feature>
<keyword evidence="10 11" id="KW-0234">DNA repair</keyword>
<evidence type="ECO:0000256" key="9">
    <source>
        <dbReference type="ARBA" id="ARBA00023125"/>
    </source>
</evidence>
<sequence>MVKSSTTYICQQCGYKAPQYLGKCPQCDSWNSFVETIEKSQGVKESKSQRLEKAEIINLSNIKKTEFNRLSTGLGEFDRVMGGGVVLGSLVLVSGDPGIGKSTLLTQLALNVNHESRSMNTGKKENHDSLFKIHNSNVLYVAGEESAQQIKIRVDRINTKADLAVLNETDVDAIIEAISQARPSLAIVDSIQTLETGDLNSVAGSVGQVRESAHRLQRLAKDLHIPIFLVGHVNKDGMIAGPKTLEHMVDVVLSLEGDSTSNFRILRGSKNRFGPTDEVGVFEMEEKGMIEVKNPSKIFLEQKVSAPGSAIVATLNGIRPILVEIQALVTKSFLPMPRRVGSGIDNNRLQLLTAVLMKRMGLSLFDKDIFVNATGGLKVFEPAADLGICLAIISSIQDKIITPKTVFMGEVGLLGEVRQVRGMEKRIAEAKKLGFSKIISPENAKNLAQAVRLALVL</sequence>
<evidence type="ECO:0000256" key="1">
    <source>
        <dbReference type="ARBA" id="ARBA00022723"/>
    </source>
</evidence>
<dbReference type="InterPro" id="IPR020568">
    <property type="entry name" value="Ribosomal_Su5_D2-typ_SF"/>
</dbReference>
<dbReference type="NCBIfam" id="TIGR00416">
    <property type="entry name" value="sms"/>
    <property type="match status" value="1"/>
</dbReference>
<dbReference type="AlphaFoldDB" id="A0A1F5JHG3"/>
<evidence type="ECO:0000313" key="15">
    <source>
        <dbReference type="EMBL" id="OGE27998.1"/>
    </source>
</evidence>
<dbReference type="Pfam" id="PF13541">
    <property type="entry name" value="ChlI"/>
    <property type="match status" value="1"/>
</dbReference>
<evidence type="ECO:0000256" key="4">
    <source>
        <dbReference type="ARBA" id="ARBA00022771"/>
    </source>
</evidence>
<comment type="similarity">
    <text evidence="11 13">Belongs to the RecA family. RadA subfamily.</text>
</comment>
<dbReference type="InterPro" id="IPR027417">
    <property type="entry name" value="P-loop_NTPase"/>
</dbReference>
<dbReference type="GO" id="GO:0005524">
    <property type="term" value="F:ATP binding"/>
    <property type="evidence" value="ECO:0007669"/>
    <property type="project" value="UniProtKB-UniRule"/>
</dbReference>
<dbReference type="PROSITE" id="PS50162">
    <property type="entry name" value="RECA_2"/>
    <property type="match status" value="1"/>
</dbReference>